<gene>
    <name evidence="1" type="ORF">OH143_07745</name>
</gene>
<accession>A0AAX3E667</accession>
<reference evidence="1" key="1">
    <citation type="submission" date="2022-10" db="EMBL/GenBank/DDBJ databases">
        <title>Complete genome of Methanoculleus submarinus DSM 15122.</title>
        <authorList>
            <person name="Chen S.-C."/>
            <person name="Lai S.-J."/>
            <person name="You Y.-T."/>
        </authorList>
    </citation>
    <scope>NUCLEOTIDE SEQUENCE</scope>
    <source>
        <strain evidence="1">DSM 15122</strain>
    </source>
</reference>
<organism evidence="1 2">
    <name type="scientific">Methanoculleus submarinus</name>
    <dbReference type="NCBI Taxonomy" id="204050"/>
    <lineage>
        <taxon>Archaea</taxon>
        <taxon>Methanobacteriati</taxon>
        <taxon>Methanobacteriota</taxon>
        <taxon>Stenosarchaea group</taxon>
        <taxon>Methanomicrobia</taxon>
        <taxon>Methanomicrobiales</taxon>
        <taxon>Methanomicrobiaceae</taxon>
        <taxon>Methanoculleus</taxon>
    </lineage>
</organism>
<dbReference type="Proteomes" id="UP001156196">
    <property type="component" value="Chromosome"/>
</dbReference>
<dbReference type="SUPFAM" id="SSF56784">
    <property type="entry name" value="HAD-like"/>
    <property type="match status" value="1"/>
</dbReference>
<dbReference type="KEGG" id="msum:OH143_07745"/>
<sequence length="608" mass="70059">MENVYSIQNEGSNLTLQCSDNIELKEKVASAEVVSFDFFDTLFVRDLLNPEDVFDIMSKIFEIEDFRTQRRSAQVEAFKRMHHDGLKEINLVGIYDCFDACPVSPKELMETEIEVELLLTHPNPELTDLFKSVVECGKQVVLTSDTYLPESFFKDIFRLYAIKPVPMYISAERNATKRDYGELFDIIVNETDCSPRQLLHIGDNYHSDVLQADAKGLTTYHYKAYRSPPIPNRVTPETSLARGLLRKHMGQIPSDTPKELGFLYGGPAMVGFLDWITAQARRDAVDHILFLSRDGYFLNSLANLRKGRSLPSYHYFLGSRIVFTLAAMTEDNFSQFLPFLLSGAEGLSAYELLERIDVPSPSDAVMNDLKLGPEIRYTEDKYDQFQEFLYAYRSEILKVCRRNRRSLFKYLRSLEILEGSRVAFVDVGWNGTSQDAFELAIQDFYDLEVFGYYFCLADTRERRRIGQKRRMSSFLAEPFVPKDTVRRIYDNRVGVELFFSAPHQSVIGYDILSSREVSAIHDDRNGSSHDIESFYLELMKGMELFAESYENLRDRLHISTDPYDLASLLVDFIIKEDWTAQGEISSLRNFDGWSFTHNVDVSLAQYLP</sequence>
<dbReference type="Gene3D" id="1.10.150.400">
    <property type="match status" value="1"/>
</dbReference>
<dbReference type="EMBL" id="CP109831">
    <property type="protein sequence ID" value="UYU17602.1"/>
    <property type="molecule type" value="Genomic_DNA"/>
</dbReference>
<dbReference type="GeneID" id="40917333"/>
<evidence type="ECO:0008006" key="3">
    <source>
        <dbReference type="Google" id="ProtNLM"/>
    </source>
</evidence>
<name>A0AAX3E667_9EURY</name>
<protein>
    <recommendedName>
        <fullName evidence="3">Haloacid dehalogenase superfamily, subfamily IA, variant 1 with third motif having Dx(3-4)D or Dx(3-4)E</fullName>
    </recommendedName>
</protein>
<dbReference type="InterPro" id="IPR036412">
    <property type="entry name" value="HAD-like_sf"/>
</dbReference>
<keyword evidence="2" id="KW-1185">Reference proteome</keyword>
<proteinExistence type="predicted"/>
<dbReference type="InterPro" id="IPR023214">
    <property type="entry name" value="HAD_sf"/>
</dbReference>
<dbReference type="AlphaFoldDB" id="A0AAX3E667"/>
<dbReference type="RefSeq" id="WP_011843048.1">
    <property type="nucleotide sequence ID" value="NZ_CP109831.1"/>
</dbReference>
<evidence type="ECO:0000313" key="1">
    <source>
        <dbReference type="EMBL" id="UYU17602.1"/>
    </source>
</evidence>
<evidence type="ECO:0000313" key="2">
    <source>
        <dbReference type="Proteomes" id="UP001156196"/>
    </source>
</evidence>
<dbReference type="Gene3D" id="3.40.50.1000">
    <property type="entry name" value="HAD superfamily/HAD-like"/>
    <property type="match status" value="1"/>
</dbReference>